<dbReference type="SUPFAM" id="SSF54001">
    <property type="entry name" value="Cysteine proteinases"/>
    <property type="match status" value="1"/>
</dbReference>
<keyword evidence="6" id="KW-1185">Reference proteome</keyword>
<evidence type="ECO:0000256" key="1">
    <source>
        <dbReference type="ARBA" id="ARBA00005234"/>
    </source>
</evidence>
<feature type="domain" description="Ubiquitin-like protease family profile" evidence="4">
    <location>
        <begin position="1032"/>
        <end position="1197"/>
    </location>
</feature>
<evidence type="ECO:0000256" key="2">
    <source>
        <dbReference type="ARBA" id="ARBA00022670"/>
    </source>
</evidence>
<evidence type="ECO:0000313" key="6">
    <source>
        <dbReference type="Proteomes" id="UP001154329"/>
    </source>
</evidence>
<dbReference type="PROSITE" id="PS50600">
    <property type="entry name" value="ULP_PROTEASE"/>
    <property type="match status" value="1"/>
</dbReference>
<accession>A0A9P0IR11</accession>
<sequence length="1288" mass="149486">MSLKDKLQEIAHYIKSEYPELNFENVSVSDSCVSNICTIIFKKDNDRNLKKSLVNAIKRKNSSLRKCIETMNCDDVANKSEMNSSKIIKCIENCNYTANDFINYNYKTLNEICRHIKVTINNANRRKVYRESKKYLNLSSCLRVDNTDITDSDSFCFNENSGNDNGTFENCISYSDHTEPELVQKDNVSFEHTIVSPQSDFSLMIKDPLLPSSTPILPENIVDESVFVTPCKTTKGKHHVPSPLRNAFYKKTPVKSGIVLPLKTKNQFPKQCDNHDFVCYEGSFKFSFEEWSLMNYINPKGETCLDKTKYPIMFRKRIRTVNNTCVVNAKMVRYFKNHCNVYMYCSHEGCKTFRIKVQLTNGTFVAKVYSSSLNYHHNPDDNGLTNHVKGFQRDLNKEALKKTKAFSFRSDNVDMASPTQLNCGNLQNIKSDDVIRKIRSEALTADDYDKDDFHDIVLMCNDKENDFVQHVGIPSVHCYSKEQLDILKKLIKNQKPVTGYLDATGTLVRKINNKSKRVLYYVVVVNVPLPRNSSVTCPVVEMISSAHDIVAISQWLTAFKAFVLKHKLTWPVFTNIVTDFSYAQMNALSIGWNGFTSIFDYLNWCYRVLVENNVGTNVTIINICANHYTKILVNHVYTYFQSETNSCKTVDKMKRNDVIDWICLLFNAESLEDVENWFKIFSVILLSPYRTVETKYAISTMKDKCNVNHQLSNESNNEGEDYSQEINKFLCESDTSNSMMYCRFQSIKEHVKSRLLDCSINIENISNEYYDESYLHQFILKCVPFLALWTPIMNNKINNGIETRQSNATVESWFKTVKIDILEGDRRLKCGRFLRLMRGRVMNVHKQIKYNIRKKTCTRALDFDSKAKISEVSNHNHLDATESWGKKEKQHKHLQHTKYRPFKALSLKIPKSSTTIADENNILPKVVDSIENVVVIKCDNETRLTVDESCNNALIVHDLSKQYDDNCLMKSVSTPGSHKSPFRKTVPSKDFYQNMLPRDLKYYKPIKMPKNKDYLVGKYSYISSDQNQDILTDLYFLDFDSLSRENWLCNFVIDICLLSYAFKLRLRNTHILSCNMVTQLMGKREIGEEYDKITFTQNSMVILPWLVNNNSHWIVVFINFKTRQCYIMDPSNPYDIDSRTSKLRFKKVLETLQSNVVYGDDRQCPPLTLIACPLENIPIQKDTFNCGVYIIYYAFTIMDSSKFSLEFDPNIHRENLKTYLLENSEDMTNICLYCNCHSDKHRCHQEDECVEWVSCSVCCRWIAINCIPEKDRTINYDTNDFFCLLCQK</sequence>
<dbReference type="InterPro" id="IPR003653">
    <property type="entry name" value="Peptidase_C48_C"/>
</dbReference>
<dbReference type="Gene3D" id="3.40.395.10">
    <property type="entry name" value="Adenoviral Proteinase, Chain A"/>
    <property type="match status" value="1"/>
</dbReference>
<dbReference type="GO" id="GO:0006508">
    <property type="term" value="P:proteolysis"/>
    <property type="evidence" value="ECO:0007669"/>
    <property type="project" value="UniProtKB-KW"/>
</dbReference>
<dbReference type="InterPro" id="IPR038765">
    <property type="entry name" value="Papain-like_cys_pep_sf"/>
</dbReference>
<keyword evidence="2" id="KW-0645">Protease</keyword>
<reference evidence="5" key="1">
    <citation type="submission" date="2022-02" db="EMBL/GenBank/DDBJ databases">
        <authorList>
            <person name="King R."/>
        </authorList>
    </citation>
    <scope>NUCLEOTIDE SEQUENCE</scope>
</reference>
<keyword evidence="3" id="KW-0378">Hydrolase</keyword>
<evidence type="ECO:0000256" key="3">
    <source>
        <dbReference type="ARBA" id="ARBA00022801"/>
    </source>
</evidence>
<protein>
    <recommendedName>
        <fullName evidence="4">Ubiquitin-like protease family profile domain-containing protein</fullName>
    </recommendedName>
</protein>
<reference evidence="5" key="2">
    <citation type="submission" date="2022-10" db="EMBL/GenBank/DDBJ databases">
        <authorList>
            <consortium name="ENA_rothamsted_submissions"/>
            <consortium name="culmorum"/>
            <person name="King R."/>
        </authorList>
    </citation>
    <scope>NUCLEOTIDE SEQUENCE</scope>
</reference>
<proteinExistence type="inferred from homology"/>
<dbReference type="GO" id="GO:0008234">
    <property type="term" value="F:cysteine-type peptidase activity"/>
    <property type="evidence" value="ECO:0007669"/>
    <property type="project" value="InterPro"/>
</dbReference>
<comment type="similarity">
    <text evidence="1">Belongs to the peptidase C48 family.</text>
</comment>
<organism evidence="5 6">
    <name type="scientific">Aphis gossypii</name>
    <name type="common">Cotton aphid</name>
    <dbReference type="NCBI Taxonomy" id="80765"/>
    <lineage>
        <taxon>Eukaryota</taxon>
        <taxon>Metazoa</taxon>
        <taxon>Ecdysozoa</taxon>
        <taxon>Arthropoda</taxon>
        <taxon>Hexapoda</taxon>
        <taxon>Insecta</taxon>
        <taxon>Pterygota</taxon>
        <taxon>Neoptera</taxon>
        <taxon>Paraneoptera</taxon>
        <taxon>Hemiptera</taxon>
        <taxon>Sternorrhyncha</taxon>
        <taxon>Aphidomorpha</taxon>
        <taxon>Aphidoidea</taxon>
        <taxon>Aphididae</taxon>
        <taxon>Aphidini</taxon>
        <taxon>Aphis</taxon>
        <taxon>Aphis</taxon>
    </lineage>
</organism>
<evidence type="ECO:0000313" key="5">
    <source>
        <dbReference type="EMBL" id="CAH1712188.1"/>
    </source>
</evidence>
<evidence type="ECO:0000259" key="4">
    <source>
        <dbReference type="PROSITE" id="PS50600"/>
    </source>
</evidence>
<name>A0A9P0IR11_APHGO</name>
<dbReference type="Proteomes" id="UP001154329">
    <property type="component" value="Chromosome 1"/>
</dbReference>
<dbReference type="EMBL" id="OU899034">
    <property type="protein sequence ID" value="CAH1712188.1"/>
    <property type="molecule type" value="Genomic_DNA"/>
</dbReference>
<gene>
    <name evidence="5" type="ORF">APHIGO_LOCUS1893</name>
</gene>